<dbReference type="RefSeq" id="WP_135368891.1">
    <property type="nucleotide sequence ID" value="NZ_RKLX01000028.1"/>
</dbReference>
<reference evidence="1 2" key="1">
    <citation type="submission" date="2018-10" db="EMBL/GenBank/DDBJ databases">
        <title>Lactobacillus sp. R7 and Lactobacillus sp. R19 isolated from fermented mustard green product of Taiwan.</title>
        <authorList>
            <person name="Lin S.-T."/>
        </authorList>
    </citation>
    <scope>NUCLEOTIDE SEQUENCE [LARGE SCALE GENOMIC DNA]</scope>
    <source>
        <strain evidence="1 2">BCRC 81129</strain>
    </source>
</reference>
<protein>
    <submittedName>
        <fullName evidence="1">Uncharacterized protein</fullName>
    </submittedName>
</protein>
<accession>A0A4Z0J702</accession>
<dbReference type="Proteomes" id="UP000297348">
    <property type="component" value="Unassembled WGS sequence"/>
</dbReference>
<evidence type="ECO:0000313" key="2">
    <source>
        <dbReference type="Proteomes" id="UP000297348"/>
    </source>
</evidence>
<evidence type="ECO:0000313" key="1">
    <source>
        <dbReference type="EMBL" id="TGD17562.1"/>
    </source>
</evidence>
<gene>
    <name evidence="1" type="ORF">EGT51_11895</name>
</gene>
<dbReference type="EMBL" id="RKLX01000028">
    <property type="protein sequence ID" value="TGD17562.1"/>
    <property type="molecule type" value="Genomic_DNA"/>
</dbReference>
<comment type="caution">
    <text evidence="1">The sequence shown here is derived from an EMBL/GenBank/DDBJ whole genome shotgun (WGS) entry which is preliminary data.</text>
</comment>
<proteinExistence type="predicted"/>
<name>A0A4Z0J702_9LACO</name>
<sequence length="293" mass="33754">MKKEMRIMIVLLACVGSLWILGNASAFASTKLIKMTEPSLVKPVHLRVRYLYDTDYGYHNGLEHRMTFRYLTWKNKISKRYASRVFYVYRKAIFRQGGKKSVYYYVADKDKVFNGWVHRSKVKKAKSVGYMKELKKVYNIVRNNATTWSFKRAKLILGDTSPSYPYGAKRYSHNLGGGYGLLPDVGISNVSDIVPQLAYGMQKNHSLGYAEPPFDTDATLKNGKTMLLLYRYYQKRKPNFKILSADEFETGISNPATLIRRETETGFETGNIAFSFTEELRGRIHALNFEYNG</sequence>
<organism evidence="1 2">
    <name type="scientific">Levilactobacillus suantsaiihabitans</name>
    <dbReference type="NCBI Taxonomy" id="2487722"/>
    <lineage>
        <taxon>Bacteria</taxon>
        <taxon>Bacillati</taxon>
        <taxon>Bacillota</taxon>
        <taxon>Bacilli</taxon>
        <taxon>Lactobacillales</taxon>
        <taxon>Lactobacillaceae</taxon>
        <taxon>Levilactobacillus</taxon>
    </lineage>
</organism>
<dbReference type="AlphaFoldDB" id="A0A4Z0J702"/>
<keyword evidence="2" id="KW-1185">Reference proteome</keyword>